<dbReference type="Gene3D" id="3.30.30.30">
    <property type="match status" value="1"/>
</dbReference>
<dbReference type="SUPFAM" id="SSF53067">
    <property type="entry name" value="Actin-like ATPase domain"/>
    <property type="match status" value="2"/>
</dbReference>
<dbReference type="Pfam" id="PF00012">
    <property type="entry name" value="HSP70"/>
    <property type="match status" value="1"/>
</dbReference>
<dbReference type="PANTHER" id="PTHR45639">
    <property type="entry name" value="HSC70CB, ISOFORM G-RELATED"/>
    <property type="match status" value="1"/>
</dbReference>
<feature type="region of interest" description="Disordered" evidence="6">
    <location>
        <begin position="820"/>
        <end position="847"/>
    </location>
</feature>
<evidence type="ECO:0000256" key="1">
    <source>
        <dbReference type="ARBA" id="ARBA00004319"/>
    </source>
</evidence>
<dbReference type="PRINTS" id="PR00301">
    <property type="entry name" value="HEATSHOCK70"/>
</dbReference>
<dbReference type="InterPro" id="IPR018181">
    <property type="entry name" value="Heat_shock_70_CS"/>
</dbReference>
<evidence type="ECO:0000256" key="6">
    <source>
        <dbReference type="SAM" id="MobiDB-lite"/>
    </source>
</evidence>
<dbReference type="InterPro" id="IPR029048">
    <property type="entry name" value="HSP70_C_sf"/>
</dbReference>
<feature type="chain" id="PRO_5046223752" description="DnaK protein" evidence="7">
    <location>
        <begin position="17"/>
        <end position="847"/>
    </location>
</feature>
<keyword evidence="5" id="KW-0143">Chaperone</keyword>
<dbReference type="InterPro" id="IPR013126">
    <property type="entry name" value="Hsp_70_fam"/>
</dbReference>
<accession>A0ABR2K3W6</accession>
<proteinExistence type="predicted"/>
<reference evidence="8 9" key="1">
    <citation type="submission" date="2024-04" db="EMBL/GenBank/DDBJ databases">
        <title>Tritrichomonas musculus Genome.</title>
        <authorList>
            <person name="Alves-Ferreira E."/>
            <person name="Grigg M."/>
            <person name="Lorenzi H."/>
            <person name="Galac M."/>
        </authorList>
    </citation>
    <scope>NUCLEOTIDE SEQUENCE [LARGE SCALE GENOMIC DNA]</scope>
    <source>
        <strain evidence="8 9">EAF2021</strain>
    </source>
</reference>
<organism evidence="8 9">
    <name type="scientific">Tritrichomonas musculus</name>
    <dbReference type="NCBI Taxonomy" id="1915356"/>
    <lineage>
        <taxon>Eukaryota</taxon>
        <taxon>Metamonada</taxon>
        <taxon>Parabasalia</taxon>
        <taxon>Tritrichomonadida</taxon>
        <taxon>Tritrichomonadidae</taxon>
        <taxon>Tritrichomonas</taxon>
    </lineage>
</organism>
<feature type="signal peptide" evidence="7">
    <location>
        <begin position="1"/>
        <end position="16"/>
    </location>
</feature>
<evidence type="ECO:0000256" key="5">
    <source>
        <dbReference type="ARBA" id="ARBA00023186"/>
    </source>
</evidence>
<dbReference type="EMBL" id="JAPFFF010000007">
    <property type="protein sequence ID" value="KAK8885426.1"/>
    <property type="molecule type" value="Genomic_DNA"/>
</dbReference>
<dbReference type="Proteomes" id="UP001470230">
    <property type="component" value="Unassembled WGS sequence"/>
</dbReference>
<sequence length="847" mass="99049">MILIYFCHFISSYVFGIDIGTEYTKISVTDPSKGIRAAINQNSHRLTPSYFSIWDFFNSSNPLPEHIDSDRLNSYRWEFLEPAKARHFRYPTHSVKGLRNLLNSTHGLTRREILALLLRRLITTIEEQKFVPSETALVFAVEPTLQLEERVAIAETCKIANVTLFAIIESPAAAARLYAMEKRSFFNFGQKVVMFIDIGATHTWCSIYRFEPNGQKPIVNELSVSYNSKLGGDMIDEVFADFLEKKFIEQNRIEKVEILSFVKSKRMIFIEESIRAKEILSLNDVVNARIDDVYENYSLNINVTRNEFESLISFFTSSLKDIFTETLNKGKVQKNTLDSIELLGGCTRIPLIQSLLKNLSSMNKLNRTLNGDEAIAIGAGYFGAEMKDEFNFKPVKISSHVHTKVYLKHLNKTVLLFNESNRNTDKVRKSISTKSLDSCVDFTILAGEIPMLNFHLKPPQDINLTKNESVIITFAFNRFNAPFIYNISMNTGRVINVTFSKPSWMLNSTQMKDSIMFVRKMEEEENDRRKVFKIRNDYENFIIQMLKKLEKDEIFQKVTPEELQNEIKTAFKDHEKWVNSMETDRIEVHDLANRFIQLRDMTRDAEIRAELFVKRRPVYRKLGKILRKVYHALTVSWPIKKPYLPQYKLNTIWRLYNSTKEWYDERHDYVDEGTDAYELKVLPHEITNKITELENWFNETKRFKPIIKPKWEQKKKSSGTGNSKTEKIESAVAVSSEKVEESKRARISASDFDDDVNQNDIDDEEEYYNGEIESESDDDDNNNNNDEDEEPKEPQIYSDRKIELNNDFIEQMNKFKNEREFNDFLDQMGQEQENQDDNRRNLNYNDL</sequence>
<evidence type="ECO:0000313" key="9">
    <source>
        <dbReference type="Proteomes" id="UP001470230"/>
    </source>
</evidence>
<dbReference type="Gene3D" id="1.20.1270.10">
    <property type="match status" value="1"/>
</dbReference>
<comment type="subcellular location">
    <subcellularLocation>
        <location evidence="1">Endoplasmic reticulum lumen</location>
    </subcellularLocation>
</comment>
<evidence type="ECO:0000256" key="3">
    <source>
        <dbReference type="ARBA" id="ARBA00022741"/>
    </source>
</evidence>
<evidence type="ECO:0000256" key="2">
    <source>
        <dbReference type="ARBA" id="ARBA00022729"/>
    </source>
</evidence>
<feature type="region of interest" description="Disordered" evidence="6">
    <location>
        <begin position="711"/>
        <end position="800"/>
    </location>
</feature>
<dbReference type="PANTHER" id="PTHR45639:SF3">
    <property type="entry name" value="HYPOXIA UP-REGULATED PROTEIN 1"/>
    <property type="match status" value="1"/>
</dbReference>
<dbReference type="PROSITE" id="PS01036">
    <property type="entry name" value="HSP70_3"/>
    <property type="match status" value="1"/>
</dbReference>
<feature type="compositionally biased region" description="Acidic residues" evidence="6">
    <location>
        <begin position="751"/>
        <end position="791"/>
    </location>
</feature>
<keyword evidence="2 7" id="KW-0732">Signal</keyword>
<dbReference type="InterPro" id="IPR043129">
    <property type="entry name" value="ATPase_NBD"/>
</dbReference>
<dbReference type="Gene3D" id="3.90.640.10">
    <property type="entry name" value="Actin, Chain A, domain 4"/>
    <property type="match status" value="1"/>
</dbReference>
<dbReference type="Gene3D" id="3.30.420.40">
    <property type="match status" value="2"/>
</dbReference>
<keyword evidence="3" id="KW-0547">Nucleotide-binding</keyword>
<gene>
    <name evidence="8" type="ORF">M9Y10_040874</name>
</gene>
<protein>
    <recommendedName>
        <fullName evidence="10">DnaK protein</fullName>
    </recommendedName>
</protein>
<evidence type="ECO:0008006" key="10">
    <source>
        <dbReference type="Google" id="ProtNLM"/>
    </source>
</evidence>
<evidence type="ECO:0000256" key="7">
    <source>
        <dbReference type="SAM" id="SignalP"/>
    </source>
</evidence>
<keyword evidence="9" id="KW-1185">Reference proteome</keyword>
<name>A0ABR2K3W6_9EUKA</name>
<keyword evidence="4" id="KW-0067">ATP-binding</keyword>
<evidence type="ECO:0000313" key="8">
    <source>
        <dbReference type="EMBL" id="KAK8885426.1"/>
    </source>
</evidence>
<evidence type="ECO:0000256" key="4">
    <source>
        <dbReference type="ARBA" id="ARBA00022840"/>
    </source>
</evidence>
<comment type="caution">
    <text evidence="8">The sequence shown here is derived from an EMBL/GenBank/DDBJ whole genome shotgun (WGS) entry which is preliminary data.</text>
</comment>